<organism evidence="1 2">
    <name type="scientific">Caerostris extrusa</name>
    <name type="common">Bark spider</name>
    <name type="synonym">Caerostris bankana</name>
    <dbReference type="NCBI Taxonomy" id="172846"/>
    <lineage>
        <taxon>Eukaryota</taxon>
        <taxon>Metazoa</taxon>
        <taxon>Ecdysozoa</taxon>
        <taxon>Arthropoda</taxon>
        <taxon>Chelicerata</taxon>
        <taxon>Arachnida</taxon>
        <taxon>Araneae</taxon>
        <taxon>Araneomorphae</taxon>
        <taxon>Entelegynae</taxon>
        <taxon>Araneoidea</taxon>
        <taxon>Araneidae</taxon>
        <taxon>Caerostris</taxon>
    </lineage>
</organism>
<dbReference type="Proteomes" id="UP001054945">
    <property type="component" value="Unassembled WGS sequence"/>
</dbReference>
<protein>
    <submittedName>
        <fullName evidence="1">Uncharacterized protein</fullName>
    </submittedName>
</protein>
<gene>
    <name evidence="1" type="ORF">CEXT_245111</name>
</gene>
<evidence type="ECO:0000313" key="2">
    <source>
        <dbReference type="Proteomes" id="UP001054945"/>
    </source>
</evidence>
<accession>A0AAV4XFZ7</accession>
<dbReference type="AlphaFoldDB" id="A0AAV4XFZ7"/>
<keyword evidence="2" id="KW-1185">Reference proteome</keyword>
<sequence length="118" mass="13179">MKETSAYKSLFLAVLTEITIITSIPHKNDFHITRPNHAVSILSNKKNTRFVLLNTPADLPKQPKDIASFKISPPDGADNKPLNIFSCKNPEHLPKTPCRESSAIVRTRVKPVPLGTYF</sequence>
<proteinExistence type="predicted"/>
<dbReference type="EMBL" id="BPLR01017578">
    <property type="protein sequence ID" value="GIY92703.1"/>
    <property type="molecule type" value="Genomic_DNA"/>
</dbReference>
<comment type="caution">
    <text evidence="1">The sequence shown here is derived from an EMBL/GenBank/DDBJ whole genome shotgun (WGS) entry which is preliminary data.</text>
</comment>
<name>A0AAV4XFZ7_CAEEX</name>
<reference evidence="1 2" key="1">
    <citation type="submission" date="2021-06" db="EMBL/GenBank/DDBJ databases">
        <title>Caerostris extrusa draft genome.</title>
        <authorList>
            <person name="Kono N."/>
            <person name="Arakawa K."/>
        </authorList>
    </citation>
    <scope>NUCLEOTIDE SEQUENCE [LARGE SCALE GENOMIC DNA]</scope>
</reference>
<evidence type="ECO:0000313" key="1">
    <source>
        <dbReference type="EMBL" id="GIY92703.1"/>
    </source>
</evidence>